<sequence>PGKHIIWSLILKNLFA</sequence>
<dbReference type="Proteomes" id="UP000029867">
    <property type="component" value="Unassembled WGS sequence"/>
</dbReference>
<protein>
    <submittedName>
        <fullName evidence="1">Uncharacterized protein</fullName>
    </submittedName>
</protein>
<evidence type="ECO:0000313" key="2">
    <source>
        <dbReference type="Proteomes" id="UP000029867"/>
    </source>
</evidence>
<organism evidence="1 2">
    <name type="scientific">Pichia kudriavzevii</name>
    <name type="common">Yeast</name>
    <name type="synonym">Issatchenkia orientalis</name>
    <dbReference type="NCBI Taxonomy" id="4909"/>
    <lineage>
        <taxon>Eukaryota</taxon>
        <taxon>Fungi</taxon>
        <taxon>Dikarya</taxon>
        <taxon>Ascomycota</taxon>
        <taxon>Saccharomycotina</taxon>
        <taxon>Pichiomycetes</taxon>
        <taxon>Pichiales</taxon>
        <taxon>Pichiaceae</taxon>
        <taxon>Pichia</taxon>
    </lineage>
</organism>
<name>A0A099NPT9_PICKU</name>
<dbReference type="AlphaFoldDB" id="A0A099NPT9"/>
<accession>A0A099NPT9</accession>
<proteinExistence type="predicted"/>
<reference evidence="2" key="1">
    <citation type="journal article" date="2014" name="Microb. Cell Fact.">
        <title>Exploiting Issatchenkia orientalis SD108 for succinic acid production.</title>
        <authorList>
            <person name="Xiao H."/>
            <person name="Shao Z."/>
            <person name="Jiang Y."/>
            <person name="Dole S."/>
            <person name="Zhao H."/>
        </authorList>
    </citation>
    <scope>NUCLEOTIDE SEQUENCE [LARGE SCALE GENOMIC DNA]</scope>
    <source>
        <strain evidence="2">SD108</strain>
    </source>
</reference>
<evidence type="ECO:0000313" key="1">
    <source>
        <dbReference type="EMBL" id="KGK34803.1"/>
    </source>
</evidence>
<dbReference type="EMBL" id="JQFK01001268">
    <property type="protein sequence ID" value="KGK34803.1"/>
    <property type="molecule type" value="Genomic_DNA"/>
</dbReference>
<gene>
    <name evidence="1" type="ORF">JL09_g6048</name>
</gene>
<dbReference type="HOGENOM" id="CLU_3433897_0_0_1"/>
<feature type="non-terminal residue" evidence="1">
    <location>
        <position position="1"/>
    </location>
</feature>
<comment type="caution">
    <text evidence="1">The sequence shown here is derived from an EMBL/GenBank/DDBJ whole genome shotgun (WGS) entry which is preliminary data.</text>
</comment>